<dbReference type="Proteomes" id="UP000429232">
    <property type="component" value="Chromosome"/>
</dbReference>
<dbReference type="Gene3D" id="3.30.1330.60">
    <property type="entry name" value="OmpA-like domain"/>
    <property type="match status" value="1"/>
</dbReference>
<dbReference type="Gene3D" id="1.25.40.10">
    <property type="entry name" value="Tetratricopeptide repeat domain"/>
    <property type="match status" value="1"/>
</dbReference>
<dbReference type="AlphaFoldDB" id="A0A6I4HUJ2"/>
<dbReference type="Pfam" id="PF00691">
    <property type="entry name" value="OmpA"/>
    <property type="match status" value="1"/>
</dbReference>
<dbReference type="RefSeq" id="WP_157522176.1">
    <property type="nucleotide sequence ID" value="NZ_CP066775.1"/>
</dbReference>
<evidence type="ECO:0000256" key="3">
    <source>
        <dbReference type="ARBA" id="ARBA00023237"/>
    </source>
</evidence>
<dbReference type="KEGG" id="mgik:GO620_002845"/>
<dbReference type="Pfam" id="PF07676">
    <property type="entry name" value="PD40"/>
    <property type="match status" value="1"/>
</dbReference>
<evidence type="ECO:0000256" key="1">
    <source>
        <dbReference type="ARBA" id="ARBA00004442"/>
    </source>
</evidence>
<dbReference type="PRINTS" id="PR01021">
    <property type="entry name" value="OMPADOMAIN"/>
</dbReference>
<dbReference type="InterPro" id="IPR050330">
    <property type="entry name" value="Bact_OuterMem_StrucFunc"/>
</dbReference>
<evidence type="ECO:0000256" key="2">
    <source>
        <dbReference type="ARBA" id="ARBA00023136"/>
    </source>
</evidence>
<dbReference type="InterPro" id="IPR006665">
    <property type="entry name" value="OmpA-like"/>
</dbReference>
<evidence type="ECO:0000256" key="5">
    <source>
        <dbReference type="SAM" id="SignalP"/>
    </source>
</evidence>
<dbReference type="InterPro" id="IPR011042">
    <property type="entry name" value="6-blade_b-propeller_TolB-like"/>
</dbReference>
<gene>
    <name evidence="6" type="ORF">GO620_002845</name>
</gene>
<dbReference type="InterPro" id="IPR011990">
    <property type="entry name" value="TPR-like_helical_dom_sf"/>
</dbReference>
<reference evidence="6 7" key="1">
    <citation type="submission" date="2020-12" db="EMBL/GenBank/DDBJ databases">
        <title>HMF7856_wgs.fasta genome submission.</title>
        <authorList>
            <person name="Kang H."/>
            <person name="Kim H."/>
            <person name="Joh K."/>
        </authorList>
    </citation>
    <scope>NUCLEOTIDE SEQUENCE [LARGE SCALE GENOMIC DNA]</scope>
    <source>
        <strain evidence="6 7">HMF7856</strain>
    </source>
</reference>
<dbReference type="PANTHER" id="PTHR30329">
    <property type="entry name" value="STATOR ELEMENT OF FLAGELLAR MOTOR COMPLEX"/>
    <property type="match status" value="1"/>
</dbReference>
<keyword evidence="7" id="KW-1185">Reference proteome</keyword>
<dbReference type="SUPFAM" id="SSF48452">
    <property type="entry name" value="TPR-like"/>
    <property type="match status" value="1"/>
</dbReference>
<dbReference type="InterPro" id="IPR011659">
    <property type="entry name" value="WD40"/>
</dbReference>
<dbReference type="EMBL" id="CP066775">
    <property type="protein sequence ID" value="QQL50413.1"/>
    <property type="molecule type" value="Genomic_DNA"/>
</dbReference>
<evidence type="ECO:0000313" key="6">
    <source>
        <dbReference type="EMBL" id="QQL50413.1"/>
    </source>
</evidence>
<keyword evidence="2" id="KW-0472">Membrane</keyword>
<dbReference type="SUPFAM" id="SSF82171">
    <property type="entry name" value="DPP6 N-terminal domain-like"/>
    <property type="match status" value="1"/>
</dbReference>
<organism evidence="6 7">
    <name type="scientific">Mucilaginibacter ginkgonis</name>
    <dbReference type="NCBI Taxonomy" id="2682091"/>
    <lineage>
        <taxon>Bacteria</taxon>
        <taxon>Pseudomonadati</taxon>
        <taxon>Bacteroidota</taxon>
        <taxon>Sphingobacteriia</taxon>
        <taxon>Sphingobacteriales</taxon>
        <taxon>Sphingobacteriaceae</taxon>
        <taxon>Mucilaginibacter</taxon>
    </lineage>
</organism>
<feature type="signal peptide" evidence="5">
    <location>
        <begin position="1"/>
        <end position="19"/>
    </location>
</feature>
<feature type="region of interest" description="Disordered" evidence="4">
    <location>
        <begin position="616"/>
        <end position="650"/>
    </location>
</feature>
<protein>
    <submittedName>
        <fullName evidence="6">OmpA family protein</fullName>
    </submittedName>
</protein>
<dbReference type="Gene3D" id="2.120.10.30">
    <property type="entry name" value="TolB, C-terminal domain"/>
    <property type="match status" value="1"/>
</dbReference>
<dbReference type="PANTHER" id="PTHR30329:SF21">
    <property type="entry name" value="LIPOPROTEIN YIAD-RELATED"/>
    <property type="match status" value="1"/>
</dbReference>
<sequence length="650" mass="72463">MKKYLLILLMGLIACSASAQYENNVKQLADKAFATGKYYEAAYYYKKLADGLKITGMGEIPYEGSNKSKPNKKNAGERLYVMFRLAESYRLYQNFLEAEGWYLKLLNQPDNSAYPLARLWYGVCLRANQHFEEAIKQLQMFDSAYTGDKQYSNLAKHEIANCRFALEQMQFPGLYLPAKLKSQFNSDGSNYALTAYGDQYLFTSSRSVGNDKRHLNKVYTVARAEGSQPAILPLTIDDGKKNVELGTPSLNGAGNRLYFTRWYTEGNKTHHIIYISEKNGSSWSTRRPLNKNVNADGFDAIQPFATADGKKIFYASNKPGGHGGYDIWMSELDPSGNSINSFNLGSVINTEADEQAPFMSGNKLIYSSKGFTGLGGFDLFETYSQNGKWQTPLNMGSPVNSAKDDLYYFPNPADARKFFISSDRESDCCLDLFTVADQSFSVAGNVVDCETGKPITGVKVSLKDSLTKNVISVMSLEKVSSYTFKIRVKRPMVISFEKPGYFAGTFPVLANGTDTLRKLDACMQSFVVGKPIALKNILFDFGHADLRPESEKELNHLVGIMKDNPALKVELSAHTDSIGSDAYNLKLSQDRAQSCVNYITSKGIDESRIFARGYGRSRPVAPNSLPNGADNPEGRQKNRRLEFTALKENR</sequence>
<dbReference type="PROSITE" id="PS51123">
    <property type="entry name" value="OMPA_2"/>
    <property type="match status" value="1"/>
</dbReference>
<dbReference type="PROSITE" id="PS51257">
    <property type="entry name" value="PROKAR_LIPOPROTEIN"/>
    <property type="match status" value="1"/>
</dbReference>
<keyword evidence="3" id="KW-0998">Cell outer membrane</keyword>
<feature type="compositionally biased region" description="Basic and acidic residues" evidence="4">
    <location>
        <begin position="632"/>
        <end position="650"/>
    </location>
</feature>
<dbReference type="InterPro" id="IPR006664">
    <property type="entry name" value="OMP_bac"/>
</dbReference>
<name>A0A6I4HUJ2_9SPHI</name>
<evidence type="ECO:0000313" key="7">
    <source>
        <dbReference type="Proteomes" id="UP000429232"/>
    </source>
</evidence>
<proteinExistence type="predicted"/>
<dbReference type="InterPro" id="IPR036737">
    <property type="entry name" value="OmpA-like_sf"/>
</dbReference>
<dbReference type="GO" id="GO:0009279">
    <property type="term" value="C:cell outer membrane"/>
    <property type="evidence" value="ECO:0007669"/>
    <property type="project" value="UniProtKB-SubCell"/>
</dbReference>
<evidence type="ECO:0000256" key="4">
    <source>
        <dbReference type="SAM" id="MobiDB-lite"/>
    </source>
</evidence>
<comment type="subcellular location">
    <subcellularLocation>
        <location evidence="1">Cell outer membrane</location>
    </subcellularLocation>
</comment>
<accession>A0A6I4HUJ2</accession>
<dbReference type="SUPFAM" id="SSF103088">
    <property type="entry name" value="OmpA-like"/>
    <property type="match status" value="1"/>
</dbReference>
<feature type="chain" id="PRO_5043826058" evidence="5">
    <location>
        <begin position="20"/>
        <end position="650"/>
    </location>
</feature>
<keyword evidence="5" id="KW-0732">Signal</keyword>
<dbReference type="CDD" id="cd07185">
    <property type="entry name" value="OmpA_C-like"/>
    <property type="match status" value="1"/>
</dbReference>